<dbReference type="AlphaFoldDB" id="A0A6C0BJ23"/>
<dbReference type="InterPro" id="IPR003172">
    <property type="entry name" value="ML_dom"/>
</dbReference>
<dbReference type="SUPFAM" id="SSF81296">
    <property type="entry name" value="E set domains"/>
    <property type="match status" value="1"/>
</dbReference>
<dbReference type="Gene3D" id="2.60.40.770">
    <property type="match status" value="1"/>
</dbReference>
<reference evidence="2" key="1">
    <citation type="journal article" date="2020" name="Nature">
        <title>Giant virus diversity and host interactions through global metagenomics.</title>
        <authorList>
            <person name="Schulz F."/>
            <person name="Roux S."/>
            <person name="Paez-Espino D."/>
            <person name="Jungbluth S."/>
            <person name="Walsh D.A."/>
            <person name="Denef V.J."/>
            <person name="McMahon K.D."/>
            <person name="Konstantinidis K.T."/>
            <person name="Eloe-Fadrosh E.A."/>
            <person name="Kyrpides N.C."/>
            <person name="Woyke T."/>
        </authorList>
    </citation>
    <scope>NUCLEOTIDE SEQUENCE</scope>
    <source>
        <strain evidence="2">GVMAG-M-3300013285-6</strain>
    </source>
</reference>
<evidence type="ECO:0000313" key="2">
    <source>
        <dbReference type="EMBL" id="QHS92166.1"/>
    </source>
</evidence>
<proteinExistence type="predicted"/>
<dbReference type="SMART" id="SM00737">
    <property type="entry name" value="ML"/>
    <property type="match status" value="1"/>
</dbReference>
<accession>A0A6C0BJ23</accession>
<feature type="domain" description="MD-2-related lipid-recognition" evidence="1">
    <location>
        <begin position="19"/>
        <end position="134"/>
    </location>
</feature>
<organism evidence="2">
    <name type="scientific">viral metagenome</name>
    <dbReference type="NCBI Taxonomy" id="1070528"/>
    <lineage>
        <taxon>unclassified sequences</taxon>
        <taxon>metagenomes</taxon>
        <taxon>organismal metagenomes</taxon>
    </lineage>
</organism>
<dbReference type="InterPro" id="IPR014756">
    <property type="entry name" value="Ig_E-set"/>
</dbReference>
<name>A0A6C0BJ23_9ZZZZ</name>
<dbReference type="EMBL" id="MN739170">
    <property type="protein sequence ID" value="QHS92166.1"/>
    <property type="molecule type" value="Genomic_DNA"/>
</dbReference>
<sequence length="136" mass="14077">MLPLLLAFLALSVKAQNTVRDCSSGKSLFTFVSGSLLPSPVVPGENATLSLSAEIPAGTTVADGTAKYSLSFNGIPFSPTTEDLCSQVACPLVAGPYTNSSVSVFPTGVSGKLVTKIQWFDDASTLLLCTEVTTKV</sequence>
<dbReference type="Pfam" id="PF02221">
    <property type="entry name" value="E1_DerP2_DerF2"/>
    <property type="match status" value="1"/>
</dbReference>
<evidence type="ECO:0000259" key="1">
    <source>
        <dbReference type="SMART" id="SM00737"/>
    </source>
</evidence>
<protein>
    <recommendedName>
        <fullName evidence="1">MD-2-related lipid-recognition domain-containing protein</fullName>
    </recommendedName>
</protein>